<dbReference type="Proteomes" id="UP000034407">
    <property type="component" value="Unassembled WGS sequence"/>
</dbReference>
<keyword evidence="2" id="KW-1185">Reference proteome</keyword>
<sequence length="114" mass="13239">MITNLIRNNNFLTSPNNTFYNSSKKEDKDPILKAIEQIILSKTITEKEIKGEKLTEKEQEFKVNNIVIPDPDTILLTMLDSKETDVQNSRRVKFEDKDNDNDIIKLKDLLKNNS</sequence>
<dbReference type="EMBL" id="LBBT01000085">
    <property type="protein sequence ID" value="KKY02301.1"/>
    <property type="molecule type" value="Genomic_DNA"/>
</dbReference>
<evidence type="ECO:0000313" key="2">
    <source>
        <dbReference type="Proteomes" id="UP000034407"/>
    </source>
</evidence>
<organism evidence="1 2">
    <name type="scientific">Paraclostridium benzoelyticum</name>
    <dbReference type="NCBI Taxonomy" id="1629550"/>
    <lineage>
        <taxon>Bacteria</taxon>
        <taxon>Bacillati</taxon>
        <taxon>Bacillota</taxon>
        <taxon>Clostridia</taxon>
        <taxon>Peptostreptococcales</taxon>
        <taxon>Peptostreptococcaceae</taxon>
        <taxon>Paraclostridium</taxon>
    </lineage>
</organism>
<reference evidence="1 2" key="1">
    <citation type="submission" date="2015-04" db="EMBL/GenBank/DDBJ databases">
        <title>Microcin producing Clostridium sp. JC272T.</title>
        <authorList>
            <person name="Jyothsna T."/>
            <person name="Sasikala C."/>
            <person name="Ramana C."/>
        </authorList>
    </citation>
    <scope>NUCLEOTIDE SEQUENCE [LARGE SCALE GENOMIC DNA]</scope>
    <source>
        <strain evidence="1 2">JC272</strain>
    </source>
</reference>
<name>A0A0M3DJG6_9FIRM</name>
<evidence type="ECO:0000313" key="1">
    <source>
        <dbReference type="EMBL" id="KKY02301.1"/>
    </source>
</evidence>
<protein>
    <submittedName>
        <fullName evidence="1">Uncharacterized protein</fullName>
    </submittedName>
</protein>
<proteinExistence type="predicted"/>
<dbReference type="OrthoDB" id="9970849at2"/>
<comment type="caution">
    <text evidence="1">The sequence shown here is derived from an EMBL/GenBank/DDBJ whole genome shotgun (WGS) entry which is preliminary data.</text>
</comment>
<dbReference type="PATRIC" id="fig|1629550.3.peg.3486"/>
<accession>A0A0M3DJG6</accession>
<dbReference type="AlphaFoldDB" id="A0A0M3DJG6"/>
<dbReference type="RefSeq" id="WP_046822143.1">
    <property type="nucleotide sequence ID" value="NZ_LBBT01000085.1"/>
</dbReference>
<gene>
    <name evidence="1" type="ORF">VN21_03940</name>
</gene>